<proteinExistence type="predicted"/>
<evidence type="ECO:0000256" key="4">
    <source>
        <dbReference type="ARBA" id="ARBA00022857"/>
    </source>
</evidence>
<evidence type="ECO:0000313" key="7">
    <source>
        <dbReference type="EMBL" id="KAA0187241.1"/>
    </source>
</evidence>
<sequence>MKLVKDHPSVCVDMYEKLAVPYGLVRYGVAPDHPEVKNCINQFTSVANKDRCSFLGNVTIGKDVTVPELRNNYDAVVVASGAWEDRKLNIAGEEEVISARRLVGWYNGLPQDSWLKPALHKTEHAVVIGQGNVALDVARILLSPIDRLKNLDIPEAVLSQLSKSKVRRVTLIGRRGPQHVAFTVKELREMTKLDGLTYDILRKDCENLPDIIKNADRSRRRLLELVHQCSENAQSLDRNLRLWALRFLRSPISVQSQEGTVTGLTLAINRLESNKAVTTGDEEELACDMVIRSVGYMGTKFDPSLPYREDTGTIDNVNSRVTGLPGACTQQAGQDQAP</sequence>
<reference evidence="7" key="2">
    <citation type="journal article" date="2018" name="Environ. Sci. Technol.">
        <title>The Toxicogenome of Hyalella azteca: A Model for Sediment Ecotoxicology and Evolutionary Toxicology.</title>
        <authorList>
            <person name="Poynton H.C."/>
            <person name="Hasenbein S."/>
            <person name="Benoit J.B."/>
            <person name="Sepulveda M.S."/>
            <person name="Poelchau M.F."/>
            <person name="Hughes D.S.T."/>
            <person name="Murali S.C."/>
            <person name="Chen S."/>
            <person name="Glastad K.M."/>
            <person name="Goodisman M.A.D."/>
            <person name="Werren J.H."/>
            <person name="Vineis J.H."/>
            <person name="Bowen J.L."/>
            <person name="Friedrich M."/>
            <person name="Jones J."/>
            <person name="Robertson H.M."/>
            <person name="Feyereisen R."/>
            <person name="Mechler-Hickson A."/>
            <person name="Mathers N."/>
            <person name="Lee C.E."/>
            <person name="Colbourne J.K."/>
            <person name="Biales A."/>
            <person name="Johnston J.S."/>
            <person name="Wellborn G.A."/>
            <person name="Rosendale A.J."/>
            <person name="Cridge A.G."/>
            <person name="Munoz-Torres M.C."/>
            <person name="Bain P.A."/>
            <person name="Manny A.R."/>
            <person name="Major K.M."/>
            <person name="Lambert F.N."/>
            <person name="Vulpe C.D."/>
            <person name="Tuck P."/>
            <person name="Blalock B.J."/>
            <person name="Lin Y.Y."/>
            <person name="Smith M.E."/>
            <person name="Ochoa-Acuna H."/>
            <person name="Chen M.M."/>
            <person name="Childers C.P."/>
            <person name="Qu J."/>
            <person name="Dugan S."/>
            <person name="Lee S.L."/>
            <person name="Chao H."/>
            <person name="Dinh H."/>
            <person name="Han Y."/>
            <person name="Doddapaneni H."/>
            <person name="Worley K.C."/>
            <person name="Muzny D.M."/>
            <person name="Gibbs R.A."/>
            <person name="Richards S."/>
        </authorList>
    </citation>
    <scope>NUCLEOTIDE SEQUENCE</scope>
    <source>
        <strain evidence="7">HAZT.00-mixed</strain>
        <tissue evidence="7">Whole organism</tissue>
    </source>
</reference>
<dbReference type="InterPro" id="IPR055275">
    <property type="entry name" value="Ferredox_Rdtase"/>
</dbReference>
<evidence type="ECO:0000256" key="5">
    <source>
        <dbReference type="ARBA" id="ARBA00023002"/>
    </source>
</evidence>
<dbReference type="Pfam" id="PF07992">
    <property type="entry name" value="Pyr_redox_2"/>
    <property type="match status" value="1"/>
</dbReference>
<dbReference type="InterPro" id="IPR023753">
    <property type="entry name" value="FAD/NAD-binding_dom"/>
</dbReference>
<comment type="caution">
    <text evidence="7">The sequence shown here is derived from an EMBL/GenBank/DDBJ whole genome shotgun (WGS) entry which is preliminary data.</text>
</comment>
<dbReference type="PANTHER" id="PTHR48467:SF1">
    <property type="entry name" value="GLUTAMATE SYNTHASE 1 [NADH], CHLOROPLASTIC-LIKE"/>
    <property type="match status" value="1"/>
</dbReference>
<dbReference type="PRINTS" id="PR00419">
    <property type="entry name" value="ADXRDTASE"/>
</dbReference>
<keyword evidence="4" id="KW-0521">NADP</keyword>
<dbReference type="GO" id="GO:0016491">
    <property type="term" value="F:oxidoreductase activity"/>
    <property type="evidence" value="ECO:0007669"/>
    <property type="project" value="UniProtKB-KW"/>
</dbReference>
<evidence type="ECO:0000259" key="6">
    <source>
        <dbReference type="Pfam" id="PF07992"/>
    </source>
</evidence>
<name>A0A6A0GT76_HYAAZ</name>
<dbReference type="InterPro" id="IPR036188">
    <property type="entry name" value="FAD/NAD-bd_sf"/>
</dbReference>
<evidence type="ECO:0000256" key="2">
    <source>
        <dbReference type="ARBA" id="ARBA00022630"/>
    </source>
</evidence>
<dbReference type="EMBL" id="JQDR03015060">
    <property type="protein sequence ID" value="KAA0187241.1"/>
    <property type="molecule type" value="Genomic_DNA"/>
</dbReference>
<evidence type="ECO:0000256" key="1">
    <source>
        <dbReference type="ARBA" id="ARBA00001974"/>
    </source>
</evidence>
<keyword evidence="2" id="KW-0285">Flavoprotein</keyword>
<reference evidence="7" key="3">
    <citation type="submission" date="2019-06" db="EMBL/GenBank/DDBJ databases">
        <authorList>
            <person name="Poynton C."/>
            <person name="Hasenbein S."/>
            <person name="Benoit J.B."/>
            <person name="Sepulveda M.S."/>
            <person name="Poelchau M.F."/>
            <person name="Murali S.C."/>
            <person name="Chen S."/>
            <person name="Glastad K.M."/>
            <person name="Werren J.H."/>
            <person name="Vineis J.H."/>
            <person name="Bowen J.L."/>
            <person name="Friedrich M."/>
            <person name="Jones J."/>
            <person name="Robertson H.M."/>
            <person name="Feyereisen R."/>
            <person name="Mechler-Hickson A."/>
            <person name="Mathers N."/>
            <person name="Lee C.E."/>
            <person name="Colbourne J.K."/>
            <person name="Biales A."/>
            <person name="Johnston J.S."/>
            <person name="Wellborn G.A."/>
            <person name="Rosendale A.J."/>
            <person name="Cridge A.G."/>
            <person name="Munoz-Torres M.C."/>
            <person name="Bain P.A."/>
            <person name="Manny A.R."/>
            <person name="Major K.M."/>
            <person name="Lambert F.N."/>
            <person name="Vulpe C.D."/>
            <person name="Tuck P."/>
            <person name="Blalock B.J."/>
            <person name="Lin Y.-Y."/>
            <person name="Smith M.E."/>
            <person name="Ochoa-Acuna H."/>
            <person name="Chen M.-J.M."/>
            <person name="Childers C.P."/>
            <person name="Qu J."/>
            <person name="Dugan S."/>
            <person name="Lee S.L."/>
            <person name="Chao H."/>
            <person name="Dinh H."/>
            <person name="Han Y."/>
            <person name="Doddapaneni H."/>
            <person name="Worley K.C."/>
            <person name="Muzny D.M."/>
            <person name="Gibbs R.A."/>
            <person name="Richards S."/>
        </authorList>
    </citation>
    <scope>NUCLEOTIDE SEQUENCE</scope>
    <source>
        <strain evidence="7">HAZT.00-mixed</strain>
        <tissue evidence="7">Whole organism</tissue>
    </source>
</reference>
<organism evidence="7">
    <name type="scientific">Hyalella azteca</name>
    <name type="common">Amphipod</name>
    <dbReference type="NCBI Taxonomy" id="294128"/>
    <lineage>
        <taxon>Eukaryota</taxon>
        <taxon>Metazoa</taxon>
        <taxon>Ecdysozoa</taxon>
        <taxon>Arthropoda</taxon>
        <taxon>Crustacea</taxon>
        <taxon>Multicrustacea</taxon>
        <taxon>Malacostraca</taxon>
        <taxon>Eumalacostraca</taxon>
        <taxon>Peracarida</taxon>
        <taxon>Amphipoda</taxon>
        <taxon>Senticaudata</taxon>
        <taxon>Talitrida</taxon>
        <taxon>Talitroidea</taxon>
        <taxon>Hyalellidae</taxon>
        <taxon>Hyalella</taxon>
    </lineage>
</organism>
<keyword evidence="3" id="KW-0274">FAD</keyword>
<gene>
    <name evidence="7" type="ORF">HAZT_HAZT009871</name>
</gene>
<dbReference type="OrthoDB" id="333024at2759"/>
<comment type="cofactor">
    <cofactor evidence="1">
        <name>FAD</name>
        <dbReference type="ChEBI" id="CHEBI:57692"/>
    </cofactor>
</comment>
<feature type="domain" description="FAD/NAD(P)-binding" evidence="6">
    <location>
        <begin position="57"/>
        <end position="142"/>
    </location>
</feature>
<dbReference type="AlphaFoldDB" id="A0A6A0GT76"/>
<reference evidence="7" key="1">
    <citation type="submission" date="2014-08" db="EMBL/GenBank/DDBJ databases">
        <authorList>
            <person name="Murali S."/>
            <person name="Richards S."/>
            <person name="Bandaranaike D."/>
            <person name="Bellair M."/>
            <person name="Blankenburg K."/>
            <person name="Chao H."/>
            <person name="Dinh H."/>
            <person name="Doddapaneni H."/>
            <person name="Dugan-Rocha S."/>
            <person name="Elkadiri S."/>
            <person name="Gnanaolivu R."/>
            <person name="Hughes D."/>
            <person name="Lee S."/>
            <person name="Li M."/>
            <person name="Ming W."/>
            <person name="Munidasa M."/>
            <person name="Muniz J."/>
            <person name="Nguyen L."/>
            <person name="Osuji N."/>
            <person name="Pu L.-L."/>
            <person name="Puazo M."/>
            <person name="Skinner E."/>
            <person name="Qu C."/>
            <person name="Quiroz J."/>
            <person name="Raj R."/>
            <person name="Weissenberger G."/>
            <person name="Xin Y."/>
            <person name="Zou X."/>
            <person name="Han Y."/>
            <person name="Worley K."/>
            <person name="Muzny D."/>
            <person name="Gibbs R."/>
        </authorList>
    </citation>
    <scope>NUCLEOTIDE SEQUENCE</scope>
    <source>
        <strain evidence="7">HAZT.00-mixed</strain>
        <tissue evidence="7">Whole organism</tissue>
    </source>
</reference>
<keyword evidence="5" id="KW-0560">Oxidoreductase</keyword>
<dbReference type="Gene3D" id="3.50.50.60">
    <property type="entry name" value="FAD/NAD(P)-binding domain"/>
    <property type="match status" value="1"/>
</dbReference>
<dbReference type="Proteomes" id="UP000711488">
    <property type="component" value="Unassembled WGS sequence"/>
</dbReference>
<protein>
    <recommendedName>
        <fullName evidence="6">FAD/NAD(P)-binding domain-containing protein</fullName>
    </recommendedName>
</protein>
<dbReference type="SUPFAM" id="SSF51971">
    <property type="entry name" value="Nucleotide-binding domain"/>
    <property type="match status" value="1"/>
</dbReference>
<evidence type="ECO:0000256" key="3">
    <source>
        <dbReference type="ARBA" id="ARBA00022827"/>
    </source>
</evidence>
<accession>A0A6A0GT76</accession>
<dbReference type="PANTHER" id="PTHR48467">
    <property type="entry name" value="GLUTAMATE SYNTHASE 1 [NADH], CHLOROPLASTIC-LIKE"/>
    <property type="match status" value="1"/>
</dbReference>